<feature type="active site" description="Proton donor" evidence="8">
    <location>
        <position position="32"/>
    </location>
</feature>
<dbReference type="InterPro" id="IPR004821">
    <property type="entry name" value="Cyt_trans-like"/>
</dbReference>
<keyword evidence="8" id="KW-0963">Cytoplasm</keyword>
<reference evidence="9 10" key="1">
    <citation type="journal article" date="2015" name="Genome Announc.">
        <title>Complete Genome Sequence of the Novel Leech Symbiont Mucinivorans hirudinis M3T.</title>
        <authorList>
            <person name="Nelson M.C."/>
            <person name="Bomar L."/>
            <person name="Graf J."/>
        </authorList>
    </citation>
    <scope>NUCLEOTIDE SEQUENCE [LARGE SCALE GENOMIC DNA]</scope>
    <source>
        <strain evidence="10">M3</strain>
    </source>
</reference>
<dbReference type="GO" id="GO:0005524">
    <property type="term" value="F:ATP binding"/>
    <property type="evidence" value="ECO:0007669"/>
    <property type="project" value="UniProtKB-KW"/>
</dbReference>
<comment type="subunit">
    <text evidence="8">Homodimer.</text>
</comment>
<dbReference type="eggNOG" id="COG0414">
    <property type="taxonomic scope" value="Bacteria"/>
</dbReference>
<dbReference type="EC" id="6.3.2.1" evidence="8"/>
<dbReference type="InterPro" id="IPR014729">
    <property type="entry name" value="Rossmann-like_a/b/a_fold"/>
</dbReference>
<organism evidence="9 10">
    <name type="scientific">Mucinivorans hirudinis</name>
    <dbReference type="NCBI Taxonomy" id="1433126"/>
    <lineage>
        <taxon>Bacteria</taxon>
        <taxon>Pseudomonadati</taxon>
        <taxon>Bacteroidota</taxon>
        <taxon>Bacteroidia</taxon>
        <taxon>Bacteroidales</taxon>
        <taxon>Rikenellaceae</taxon>
        <taxon>Mucinivorans</taxon>
    </lineage>
</organism>
<dbReference type="OrthoDB" id="9773087at2"/>
<dbReference type="PANTHER" id="PTHR21299">
    <property type="entry name" value="CYTIDYLATE KINASE/PANTOATE-BETA-ALANINE LIGASE"/>
    <property type="match status" value="1"/>
</dbReference>
<dbReference type="NCBIfam" id="TIGR00125">
    <property type="entry name" value="cyt_tran_rel"/>
    <property type="match status" value="1"/>
</dbReference>
<feature type="binding site" evidence="8">
    <location>
        <position position="56"/>
    </location>
    <ligand>
        <name>(R)-pantoate</name>
        <dbReference type="ChEBI" id="CHEBI:15980"/>
    </ligand>
</feature>
<evidence type="ECO:0000256" key="6">
    <source>
        <dbReference type="ARBA" id="ARBA00022840"/>
    </source>
</evidence>
<dbReference type="KEGG" id="rbc:BN938_2391"/>
<evidence type="ECO:0000256" key="1">
    <source>
        <dbReference type="ARBA" id="ARBA00004990"/>
    </source>
</evidence>
<comment type="miscellaneous">
    <text evidence="8">The reaction proceeds by a bi uni uni bi ping pong mechanism.</text>
</comment>
<feature type="binding site" evidence="8">
    <location>
        <begin position="25"/>
        <end position="32"/>
    </location>
    <ligand>
        <name>ATP</name>
        <dbReference type="ChEBI" id="CHEBI:30616"/>
    </ligand>
</feature>
<feature type="binding site" evidence="8">
    <location>
        <begin position="179"/>
        <end position="182"/>
    </location>
    <ligand>
        <name>ATP</name>
        <dbReference type="ChEBI" id="CHEBI:30616"/>
    </ligand>
</feature>
<dbReference type="Gene3D" id="3.40.50.620">
    <property type="entry name" value="HUPs"/>
    <property type="match status" value="1"/>
</dbReference>
<dbReference type="STRING" id="1433126.BN938_2391"/>
<proteinExistence type="inferred from homology"/>
<evidence type="ECO:0000256" key="2">
    <source>
        <dbReference type="ARBA" id="ARBA00009256"/>
    </source>
</evidence>
<dbReference type="HAMAP" id="MF_00158">
    <property type="entry name" value="PanC"/>
    <property type="match status" value="1"/>
</dbReference>
<name>A0A060RA55_9BACT</name>
<dbReference type="CDD" id="cd00560">
    <property type="entry name" value="PanC"/>
    <property type="match status" value="1"/>
</dbReference>
<feature type="binding site" evidence="8">
    <location>
        <begin position="142"/>
        <end position="145"/>
    </location>
    <ligand>
        <name>ATP</name>
        <dbReference type="ChEBI" id="CHEBI:30616"/>
    </ligand>
</feature>
<dbReference type="Gene3D" id="3.30.1300.10">
    <property type="entry name" value="Pantoate-beta-alanine ligase, C-terminal domain"/>
    <property type="match status" value="1"/>
</dbReference>
<dbReference type="GO" id="GO:0005829">
    <property type="term" value="C:cytosol"/>
    <property type="evidence" value="ECO:0007669"/>
    <property type="project" value="TreeGrafter"/>
</dbReference>
<sequence length="271" mass="30212">MIVVTTVQEYENLEREGVIGFVPTMGALHSGHISLVERCRRECDTVVASIFVNPTQFNDPKDLERYPRTLEADVQMLAQAGVDVVFAPTVEQIYPEPDTRVFDFGDIERVMEGACRPGHFNGVAQVVSRLFEIVKPDKAYFGEKDYQQLAIIRLMTEQLGVGVEIVGCRIVRHTDGLALSSRNMLLNKEQRAAAPEIYKAISAAATNMKDGTVQEIEQWVQEEIDKNSLLKCEYVTVADAADLQAVRAGSVRHLFVAVRCGEIRLIDNIAI</sequence>
<keyword evidence="10" id="KW-1185">Reference proteome</keyword>
<comment type="similarity">
    <text evidence="2 8">Belongs to the pantothenate synthetase family.</text>
</comment>
<feature type="binding site" evidence="8">
    <location>
        <position position="171"/>
    </location>
    <ligand>
        <name>ATP</name>
        <dbReference type="ChEBI" id="CHEBI:30616"/>
    </ligand>
</feature>
<gene>
    <name evidence="8" type="primary">panC</name>
    <name evidence="9" type="ORF">BN938_2391</name>
</gene>
<keyword evidence="4 8" id="KW-0566">Pantothenate biosynthesis</keyword>
<evidence type="ECO:0000313" key="9">
    <source>
        <dbReference type="EMBL" id="CDN32462.1"/>
    </source>
</evidence>
<dbReference type="EMBL" id="HG934468">
    <property type="protein sequence ID" value="CDN32462.1"/>
    <property type="molecule type" value="Genomic_DNA"/>
</dbReference>
<comment type="catalytic activity">
    <reaction evidence="7 8">
        <text>(R)-pantoate + beta-alanine + ATP = (R)-pantothenate + AMP + diphosphate + H(+)</text>
        <dbReference type="Rhea" id="RHEA:10912"/>
        <dbReference type="ChEBI" id="CHEBI:15378"/>
        <dbReference type="ChEBI" id="CHEBI:15980"/>
        <dbReference type="ChEBI" id="CHEBI:29032"/>
        <dbReference type="ChEBI" id="CHEBI:30616"/>
        <dbReference type="ChEBI" id="CHEBI:33019"/>
        <dbReference type="ChEBI" id="CHEBI:57966"/>
        <dbReference type="ChEBI" id="CHEBI:456215"/>
        <dbReference type="EC" id="6.3.2.1"/>
    </reaction>
</comment>
<feature type="binding site" evidence="8">
    <location>
        <position position="56"/>
    </location>
    <ligand>
        <name>beta-alanine</name>
        <dbReference type="ChEBI" id="CHEBI:57966"/>
    </ligand>
</feature>
<evidence type="ECO:0000256" key="5">
    <source>
        <dbReference type="ARBA" id="ARBA00022741"/>
    </source>
</evidence>
<dbReference type="SUPFAM" id="SSF52374">
    <property type="entry name" value="Nucleotidylyl transferase"/>
    <property type="match status" value="1"/>
</dbReference>
<feature type="binding site" evidence="8">
    <location>
        <position position="148"/>
    </location>
    <ligand>
        <name>(R)-pantoate</name>
        <dbReference type="ChEBI" id="CHEBI:15980"/>
    </ligand>
</feature>
<dbReference type="GO" id="GO:0015940">
    <property type="term" value="P:pantothenate biosynthetic process"/>
    <property type="evidence" value="ECO:0007669"/>
    <property type="project" value="UniProtKB-UniRule"/>
</dbReference>
<dbReference type="AlphaFoldDB" id="A0A060RA55"/>
<comment type="pathway">
    <text evidence="1 8">Cofactor biosynthesis; (R)-pantothenate biosynthesis; (R)-pantothenate from (R)-pantoate and beta-alanine: step 1/1.</text>
</comment>
<evidence type="ECO:0000256" key="4">
    <source>
        <dbReference type="ARBA" id="ARBA00022655"/>
    </source>
</evidence>
<keyword evidence="5 8" id="KW-0547">Nucleotide-binding</keyword>
<protein>
    <recommendedName>
        <fullName evidence="8">Pantothenate synthetase</fullName>
        <shortName evidence="8">PS</shortName>
        <ecNumber evidence="8">6.3.2.1</ecNumber>
    </recommendedName>
    <alternativeName>
        <fullName evidence="8">Pantoate--beta-alanine ligase</fullName>
    </alternativeName>
    <alternativeName>
        <fullName evidence="8">Pantoate-activating enzyme</fullName>
    </alternativeName>
</protein>
<evidence type="ECO:0000256" key="3">
    <source>
        <dbReference type="ARBA" id="ARBA00022598"/>
    </source>
</evidence>
<keyword evidence="6 8" id="KW-0067">ATP-binding</keyword>
<comment type="function">
    <text evidence="8">Catalyzes the condensation of pantoate with beta-alanine in an ATP-dependent reaction via a pantoyl-adenylate intermediate.</text>
</comment>
<accession>A0A060RA55</accession>
<dbReference type="Pfam" id="PF02569">
    <property type="entry name" value="Pantoate_ligase"/>
    <property type="match status" value="1"/>
</dbReference>
<dbReference type="InterPro" id="IPR003721">
    <property type="entry name" value="Pantoate_ligase"/>
</dbReference>
<comment type="subcellular location">
    <subcellularLocation>
        <location evidence="8">Cytoplasm</location>
    </subcellularLocation>
</comment>
<dbReference type="NCBIfam" id="TIGR00018">
    <property type="entry name" value="panC"/>
    <property type="match status" value="1"/>
</dbReference>
<evidence type="ECO:0000256" key="7">
    <source>
        <dbReference type="ARBA" id="ARBA00048258"/>
    </source>
</evidence>
<dbReference type="GO" id="GO:0004592">
    <property type="term" value="F:pantoate-beta-alanine ligase activity"/>
    <property type="evidence" value="ECO:0007669"/>
    <property type="project" value="UniProtKB-UniRule"/>
</dbReference>
<dbReference type="PATRIC" id="fig|1433126.3.peg.2366"/>
<evidence type="ECO:0000313" key="10">
    <source>
        <dbReference type="Proteomes" id="UP000027616"/>
    </source>
</evidence>
<dbReference type="Proteomes" id="UP000027616">
    <property type="component" value="Chromosome I"/>
</dbReference>
<dbReference type="InterPro" id="IPR042176">
    <property type="entry name" value="Pantoate_ligase_C"/>
</dbReference>
<keyword evidence="3 8" id="KW-0436">Ligase</keyword>
<dbReference type="PANTHER" id="PTHR21299:SF1">
    <property type="entry name" value="PANTOATE--BETA-ALANINE LIGASE"/>
    <property type="match status" value="1"/>
</dbReference>
<dbReference type="UniPathway" id="UPA00028">
    <property type="reaction ID" value="UER00005"/>
</dbReference>
<evidence type="ECO:0000256" key="8">
    <source>
        <dbReference type="HAMAP-Rule" id="MF_00158"/>
    </source>
</evidence>
<dbReference type="HOGENOM" id="CLU_047148_0_0_10"/>